<gene>
    <name evidence="3" type="ORF">dnm_029790</name>
</gene>
<feature type="domain" description="CBS" evidence="2">
    <location>
        <begin position="110"/>
        <end position="167"/>
    </location>
</feature>
<dbReference type="PANTHER" id="PTHR43869">
    <property type="entry name" value="GLYCINE BETAINE/PROLINE BETAINE TRANSPORT SYSTEM ATP-BINDING PROTEIN PROV"/>
    <property type="match status" value="1"/>
</dbReference>
<evidence type="ECO:0000256" key="1">
    <source>
        <dbReference type="PROSITE-ProRule" id="PRU00703"/>
    </source>
</evidence>
<name>A0A975GMM2_9BACT</name>
<sequence length="181" mass="20111">MGDKIALLDEGRLIQFSTPETLLTQPKNQFVKDFVGADRALKRLDLLKVRDAMLTNPVHCHDEDPSEKILEHMLENDLNFLLVADHDDKFGGYVNVDLLRGHRGNIRDIVHPMTLTVKPDQNLKDALSKMLSYDLGIVVAVDDKGKLVGVLNSKTLVSVVGETYNEQGGHWGKITAKGSIL</sequence>
<keyword evidence="1" id="KW-0129">CBS domain</keyword>
<dbReference type="EMBL" id="CP061800">
    <property type="protein sequence ID" value="QTA86952.1"/>
    <property type="molecule type" value="Genomic_DNA"/>
</dbReference>
<dbReference type="Pfam" id="PF00571">
    <property type="entry name" value="CBS"/>
    <property type="match status" value="2"/>
</dbReference>
<dbReference type="PROSITE" id="PS51371">
    <property type="entry name" value="CBS"/>
    <property type="match status" value="1"/>
</dbReference>
<proteinExistence type="predicted"/>
<organism evidence="3 4">
    <name type="scientific">Desulfonema magnum</name>
    <dbReference type="NCBI Taxonomy" id="45655"/>
    <lineage>
        <taxon>Bacteria</taxon>
        <taxon>Pseudomonadati</taxon>
        <taxon>Thermodesulfobacteriota</taxon>
        <taxon>Desulfobacteria</taxon>
        <taxon>Desulfobacterales</taxon>
        <taxon>Desulfococcaceae</taxon>
        <taxon>Desulfonema</taxon>
    </lineage>
</organism>
<evidence type="ECO:0000313" key="3">
    <source>
        <dbReference type="EMBL" id="QTA86952.1"/>
    </source>
</evidence>
<evidence type="ECO:0000259" key="2">
    <source>
        <dbReference type="PROSITE" id="PS51371"/>
    </source>
</evidence>
<dbReference type="InterPro" id="IPR051921">
    <property type="entry name" value="ABC_osmolyte_uptake_ATP-bind"/>
</dbReference>
<dbReference type="RefSeq" id="WP_207682355.1">
    <property type="nucleotide sequence ID" value="NZ_CP061800.1"/>
</dbReference>
<dbReference type="Gene3D" id="3.10.580.10">
    <property type="entry name" value="CBS-domain"/>
    <property type="match status" value="2"/>
</dbReference>
<dbReference type="InterPro" id="IPR000644">
    <property type="entry name" value="CBS_dom"/>
</dbReference>
<dbReference type="SUPFAM" id="SSF54631">
    <property type="entry name" value="CBS-domain pair"/>
    <property type="match status" value="1"/>
</dbReference>
<accession>A0A975GMM2</accession>
<dbReference type="Proteomes" id="UP000663722">
    <property type="component" value="Chromosome"/>
</dbReference>
<protein>
    <submittedName>
        <fullName evidence="3">CBS domain-containing protein</fullName>
    </submittedName>
</protein>
<dbReference type="KEGG" id="dmm:dnm_029790"/>
<dbReference type="InterPro" id="IPR046342">
    <property type="entry name" value="CBS_dom_sf"/>
</dbReference>
<evidence type="ECO:0000313" key="4">
    <source>
        <dbReference type="Proteomes" id="UP000663722"/>
    </source>
</evidence>
<keyword evidence="4" id="KW-1185">Reference proteome</keyword>
<reference evidence="3" key="1">
    <citation type="journal article" date="2021" name="Microb. Physiol.">
        <title>Proteogenomic Insights into the Physiology of Marine, Sulfate-Reducing, Filamentous Desulfonema limicola and Desulfonema magnum.</title>
        <authorList>
            <person name="Schnaars V."/>
            <person name="Wohlbrand L."/>
            <person name="Scheve S."/>
            <person name="Hinrichs C."/>
            <person name="Reinhardt R."/>
            <person name="Rabus R."/>
        </authorList>
    </citation>
    <scope>NUCLEOTIDE SEQUENCE</scope>
    <source>
        <strain evidence="3">4be13</strain>
    </source>
</reference>
<dbReference type="PANTHER" id="PTHR43869:SF1">
    <property type="entry name" value="GLYCINE BETAINE_PROLINE BETAINE TRANSPORT SYSTEM ATP-BINDING PROTEIN PROV"/>
    <property type="match status" value="1"/>
</dbReference>
<dbReference type="AlphaFoldDB" id="A0A975GMM2"/>